<organism evidence="1 2">
    <name type="scientific">Candidatus Micropelagius thuwalensis</name>
    <dbReference type="NCBI Taxonomy" id="1397666"/>
    <lineage>
        <taxon>Bacteria</taxon>
        <taxon>Pseudomonadati</taxon>
        <taxon>Pseudomonadota</taxon>
        <taxon>Alphaproteobacteria</taxon>
        <taxon>PS1 clade</taxon>
        <taxon>Candidatus Micropelagius</taxon>
    </lineage>
</organism>
<dbReference type="Proteomes" id="UP000016762">
    <property type="component" value="Unassembled WGS sequence"/>
</dbReference>
<evidence type="ECO:0000313" key="1">
    <source>
        <dbReference type="EMBL" id="ERL46249.1"/>
    </source>
</evidence>
<evidence type="ECO:0000313" key="2">
    <source>
        <dbReference type="Proteomes" id="UP000016762"/>
    </source>
</evidence>
<keyword evidence="2" id="KW-1185">Reference proteome</keyword>
<name>U2W9M2_9PROT</name>
<dbReference type="STRING" id="1397666.RS24_01247"/>
<reference evidence="1 2" key="1">
    <citation type="journal article" date="2014" name="FEMS Microbiol. Ecol.">
        <title>Genomic differentiation among two strains of the PS1 clade isolated from geographically separated marine habitats.</title>
        <authorList>
            <person name="Jimenez-Infante F."/>
            <person name="Ngugi D.K."/>
            <person name="Alam I."/>
            <person name="Rashid M."/>
            <person name="Baalawi W."/>
            <person name="Kamau A.A."/>
            <person name="Bajic V.B."/>
            <person name="Stingl U."/>
        </authorList>
    </citation>
    <scope>NUCLEOTIDE SEQUENCE [LARGE SCALE GENOMIC DNA]</scope>
    <source>
        <strain evidence="1 2">RS24</strain>
    </source>
</reference>
<dbReference type="OrthoDB" id="8480864at2"/>
<comment type="caution">
    <text evidence="1">The sequence shown here is derived from an EMBL/GenBank/DDBJ whole genome shotgun (WGS) entry which is preliminary data.</text>
</comment>
<gene>
    <name evidence="1" type="ORF">RS24_01247</name>
</gene>
<protein>
    <submittedName>
        <fullName evidence="1">PmbA-TldD related protein</fullName>
    </submittedName>
</protein>
<dbReference type="RefSeq" id="WP_021777228.1">
    <property type="nucleotide sequence ID" value="NZ_AWXE01000004.1"/>
</dbReference>
<dbReference type="EMBL" id="AWXE01000004">
    <property type="protein sequence ID" value="ERL46249.1"/>
    <property type="molecule type" value="Genomic_DNA"/>
</dbReference>
<dbReference type="eggNOG" id="ENOG502ZVE3">
    <property type="taxonomic scope" value="Bacteria"/>
</dbReference>
<proteinExistence type="predicted"/>
<dbReference type="AlphaFoldDB" id="U2W9M2"/>
<accession>U2W9M2</accession>
<sequence>MLVKVQWIIDGVAEMEADSLEEAELIVNETLNKVVAENPVIFEKLGARAIQGKGYLAGSDEISEEE</sequence>